<keyword evidence="2" id="KW-1133">Transmembrane helix</keyword>
<feature type="transmembrane region" description="Helical" evidence="2">
    <location>
        <begin position="469"/>
        <end position="487"/>
    </location>
</feature>
<evidence type="ECO:0000313" key="3">
    <source>
        <dbReference type="EMBL" id="MBS2554580.1"/>
    </source>
</evidence>
<evidence type="ECO:0000256" key="1">
    <source>
        <dbReference type="SAM" id="MobiDB-lite"/>
    </source>
</evidence>
<feature type="transmembrane region" description="Helical" evidence="2">
    <location>
        <begin position="150"/>
        <end position="171"/>
    </location>
</feature>
<comment type="caution">
    <text evidence="3">The sequence shown here is derived from an EMBL/GenBank/DDBJ whole genome shotgun (WGS) entry which is preliminary data.</text>
</comment>
<feature type="transmembrane region" description="Helical" evidence="2">
    <location>
        <begin position="499"/>
        <end position="518"/>
    </location>
</feature>
<feature type="transmembrane region" description="Helical" evidence="2">
    <location>
        <begin position="538"/>
        <end position="560"/>
    </location>
</feature>
<feature type="transmembrane region" description="Helical" evidence="2">
    <location>
        <begin position="411"/>
        <end position="428"/>
    </location>
</feature>
<feature type="transmembrane region" description="Helical" evidence="2">
    <location>
        <begin position="289"/>
        <end position="310"/>
    </location>
</feature>
<dbReference type="RefSeq" id="WP_212022174.1">
    <property type="nucleotide sequence ID" value="NZ_JAAFYZ010000406.1"/>
</dbReference>
<accession>A0ABS5L921</accession>
<evidence type="ECO:0000256" key="2">
    <source>
        <dbReference type="SAM" id="Phobius"/>
    </source>
</evidence>
<sequence>MSRTVSPWRRPAFARRTWLPAFAAFALLAVAWSLAMPADGTTDERQHLERAYGAVTGHLLAPQALDPLVHRPGAAFEVPKSLLPPNALCVYFPNYHQTESWVARAASCQHPAPDDHAKVRVVSWVGRYNPLFYLGVGGPLRFWPDMKGILLSRILAALFSSAFAAAAAVVAIRTRRPLLLAALLTVLTPTTVALSSTVNPNGIEITAALLLWVCLVDLARPASARWAVPAGGSGRRVVSPVPAADPVSPSSHPSYPSHSSASSLSSASATPTGVLARFRNAMRLDSDSAAVSQPALLALAAISGAVVLTVRAEGPFWFALALGGSLAAAEPGRVKELLRWRTARLVAVAWAVIGLLAVAWDVVSGNNKVTQTLIATHPADHRVLTLLRIIAVNRVGGWFTEAFALDVQAPWAPMLWAVLAAVVLIPLAMVRSRRVVAVALAVAAASLGITVVLEIKYLGTLGWSQYGRYFLPGLAGTAVLLASGPVAELPPVLRRRIPRLFAVGAAFCQLWVLVVEMTRVQAGPYAPLNPFAGSWHPAVGSLTVLAVATLGAAALIALVWTATAVETAADTAAPVVPAPAEPQVVPEPANS</sequence>
<organism evidence="3 4">
    <name type="scientific">Catenulispora pinistramenti</name>
    <dbReference type="NCBI Taxonomy" id="2705254"/>
    <lineage>
        <taxon>Bacteria</taxon>
        <taxon>Bacillati</taxon>
        <taxon>Actinomycetota</taxon>
        <taxon>Actinomycetes</taxon>
        <taxon>Catenulisporales</taxon>
        <taxon>Catenulisporaceae</taxon>
        <taxon>Catenulispora</taxon>
    </lineage>
</organism>
<feature type="transmembrane region" description="Helical" evidence="2">
    <location>
        <begin position="435"/>
        <end position="457"/>
    </location>
</feature>
<feature type="transmembrane region" description="Helical" evidence="2">
    <location>
        <begin position="345"/>
        <end position="363"/>
    </location>
</feature>
<reference evidence="3 4" key="1">
    <citation type="submission" date="2020-02" db="EMBL/GenBank/DDBJ databases">
        <title>Acidophilic actinobacteria isolated from forest soil.</title>
        <authorList>
            <person name="Golinska P."/>
        </authorList>
    </citation>
    <scope>NUCLEOTIDE SEQUENCE [LARGE SCALE GENOMIC DNA]</scope>
    <source>
        <strain evidence="3 4">NL8</strain>
    </source>
</reference>
<dbReference type="EMBL" id="JAAFYZ010000406">
    <property type="protein sequence ID" value="MBS2554580.1"/>
    <property type="molecule type" value="Genomic_DNA"/>
</dbReference>
<dbReference type="Pfam" id="PF09913">
    <property type="entry name" value="DUF2142"/>
    <property type="match status" value="1"/>
</dbReference>
<evidence type="ECO:0000313" key="4">
    <source>
        <dbReference type="Proteomes" id="UP000730482"/>
    </source>
</evidence>
<feature type="compositionally biased region" description="Low complexity" evidence="1">
    <location>
        <begin position="237"/>
        <end position="267"/>
    </location>
</feature>
<name>A0ABS5L921_9ACTN</name>
<feature type="region of interest" description="Disordered" evidence="1">
    <location>
        <begin position="230"/>
        <end position="267"/>
    </location>
</feature>
<keyword evidence="4" id="KW-1185">Reference proteome</keyword>
<keyword evidence="2" id="KW-0472">Membrane</keyword>
<feature type="transmembrane region" description="Helical" evidence="2">
    <location>
        <begin position="178"/>
        <end position="196"/>
    </location>
</feature>
<dbReference type="InterPro" id="IPR018674">
    <property type="entry name" value="DUF2142_membrane"/>
</dbReference>
<dbReference type="Proteomes" id="UP000730482">
    <property type="component" value="Unassembled WGS sequence"/>
</dbReference>
<gene>
    <name evidence="3" type="ORF">KGQ19_47775</name>
</gene>
<keyword evidence="2" id="KW-0812">Transmembrane</keyword>
<protein>
    <submittedName>
        <fullName evidence="3">DUF2142 domain-containing protein</fullName>
    </submittedName>
</protein>
<proteinExistence type="predicted"/>